<reference evidence="3 4" key="1">
    <citation type="journal article" date="2013" name="PLoS ONE">
        <title>The first genomic and proteomic characterization of a deep-sea sulfate reducer: insights into the piezophilic lifestyle of Desulfovibrio piezophilus.</title>
        <authorList>
            <person name="Pradel N."/>
            <person name="Ji B."/>
            <person name="Gimenez G."/>
            <person name="Talla E."/>
            <person name="Lenoble P."/>
            <person name="Garel M."/>
            <person name="Tamburini C."/>
            <person name="Fourquet P."/>
            <person name="Lebrun R."/>
            <person name="Bertin P."/>
            <person name="Denis Y."/>
            <person name="Pophillat M."/>
            <person name="Barbe V."/>
            <person name="Ollivier B."/>
            <person name="Dolla A."/>
        </authorList>
    </citation>
    <scope>NUCLEOTIDE SEQUENCE [LARGE SCALE GENOMIC DNA]</scope>
    <source>
        <strain evidence="4">DSM 10523 / SB164P1</strain>
    </source>
</reference>
<feature type="signal peptide" evidence="2">
    <location>
        <begin position="1"/>
        <end position="21"/>
    </location>
</feature>
<protein>
    <recommendedName>
        <fullName evidence="5">Lipoprotein</fullName>
    </recommendedName>
</protein>
<dbReference type="Proteomes" id="UP000011724">
    <property type="component" value="Chromosome"/>
</dbReference>
<gene>
    <name evidence="3" type="ordered locus">BN4_12243</name>
</gene>
<keyword evidence="4" id="KW-1185">Reference proteome</keyword>
<evidence type="ECO:0000313" key="4">
    <source>
        <dbReference type="Proteomes" id="UP000011724"/>
    </source>
</evidence>
<feature type="chain" id="PRO_5004019088" description="Lipoprotein" evidence="2">
    <location>
        <begin position="22"/>
        <end position="305"/>
    </location>
</feature>
<name>M1WX28_PSEP2</name>
<dbReference type="PATRIC" id="fig|879567.3.peg.2387"/>
<evidence type="ECO:0000313" key="3">
    <source>
        <dbReference type="EMBL" id="CCH49478.1"/>
    </source>
</evidence>
<accession>M1WX28</accession>
<dbReference type="RefSeq" id="WP_015415521.1">
    <property type="nucleotide sequence ID" value="NC_020409.1"/>
</dbReference>
<feature type="compositionally biased region" description="Low complexity" evidence="1">
    <location>
        <begin position="160"/>
        <end position="175"/>
    </location>
</feature>
<evidence type="ECO:0008006" key="5">
    <source>
        <dbReference type="Google" id="ProtNLM"/>
    </source>
</evidence>
<sequence>MKKAMCIMTIFTFFALLGCSSGEVEKVAGDSPVSEVCNSGEFDRSMTLVDALDDCDFIESYEWKILNDNDGIEKTLLTINLDVEGLKDKHPQINSTISTMEIGFLFEYAIDIERMLRILPYTSINGGKKENEVGPLLFCAIANNDFSILLPKEAEPKKGPSQTPPASTAAPAPAQPSKAALLKRVNELMEPYFASLPNGKIHTYYYKSNDMNAELVIINDKKMHFAFGMSMNPSTYSTCDVEGKLVESNGKMVFDSIPGSSFDFSEDYRTLKLYVGSGYCGAGAYISGKYEHALSAECSSSGFCN</sequence>
<evidence type="ECO:0000256" key="1">
    <source>
        <dbReference type="SAM" id="MobiDB-lite"/>
    </source>
</evidence>
<feature type="region of interest" description="Disordered" evidence="1">
    <location>
        <begin position="154"/>
        <end position="175"/>
    </location>
</feature>
<dbReference type="AlphaFoldDB" id="M1WX28"/>
<dbReference type="EMBL" id="FO203427">
    <property type="protein sequence ID" value="CCH49478.1"/>
    <property type="molecule type" value="Genomic_DNA"/>
</dbReference>
<dbReference type="PROSITE" id="PS51257">
    <property type="entry name" value="PROKAR_LIPOPROTEIN"/>
    <property type="match status" value="1"/>
</dbReference>
<keyword evidence="2" id="KW-0732">Signal</keyword>
<reference evidence="4" key="2">
    <citation type="journal article" date="2013" name="Stand. Genomic Sci.">
        <title>Complete genome sequence of Desulfocapsa sulfexigens, a marine deltaproteobacterium specialized in disproportionating inorganic sulfur compounds.</title>
        <authorList>
            <person name="Finster K.W."/>
            <person name="Kjeldsen K.U."/>
            <person name="Kube M."/>
            <person name="Reinhardt R."/>
            <person name="Mussmann M."/>
            <person name="Amann R."/>
            <person name="Schreiber L."/>
        </authorList>
    </citation>
    <scope>NUCLEOTIDE SEQUENCE [LARGE SCALE GENOMIC DNA]</scope>
    <source>
        <strain evidence="4">DSM 10523 / SB164P1</strain>
    </source>
</reference>
<dbReference type="KEGG" id="dpi:BN4_12243"/>
<organism evidence="3 4">
    <name type="scientific">Pseudodesulfovibrio piezophilus (strain DSM 21447 / JCM 15486 / C1TLV30)</name>
    <name type="common">Desulfovibrio piezophilus</name>
    <dbReference type="NCBI Taxonomy" id="1322246"/>
    <lineage>
        <taxon>Bacteria</taxon>
        <taxon>Pseudomonadati</taxon>
        <taxon>Thermodesulfobacteriota</taxon>
        <taxon>Desulfovibrionia</taxon>
        <taxon>Desulfovibrionales</taxon>
        <taxon>Desulfovibrionaceae</taxon>
    </lineage>
</organism>
<dbReference type="HOGENOM" id="CLU_911302_0_0_7"/>
<evidence type="ECO:0000256" key="2">
    <source>
        <dbReference type="SAM" id="SignalP"/>
    </source>
</evidence>
<proteinExistence type="predicted"/>
<dbReference type="STRING" id="1322246.BN4_12243"/>